<name>A0ABU8VID3_9BURK</name>
<reference evidence="1 2" key="1">
    <citation type="submission" date="2024-03" db="EMBL/GenBank/DDBJ databases">
        <title>Novel species of the genus Variovorax.</title>
        <authorList>
            <person name="Liu Q."/>
            <person name="Xin Y.-H."/>
        </authorList>
    </citation>
    <scope>NUCLEOTIDE SEQUENCE [LARGE SCALE GENOMIC DNA]</scope>
    <source>
        <strain evidence="1 2">KACC 18899</strain>
    </source>
</reference>
<gene>
    <name evidence="1" type="ORF">WKW77_20215</name>
</gene>
<accession>A0ABU8VID3</accession>
<dbReference type="EMBL" id="JBBKZU010000008">
    <property type="protein sequence ID" value="MEJ8813423.1"/>
    <property type="molecule type" value="Genomic_DNA"/>
</dbReference>
<evidence type="ECO:0000313" key="2">
    <source>
        <dbReference type="Proteomes" id="UP001365846"/>
    </source>
</evidence>
<comment type="caution">
    <text evidence="1">The sequence shown here is derived from an EMBL/GenBank/DDBJ whole genome shotgun (WGS) entry which is preliminary data.</text>
</comment>
<organism evidence="1 2">
    <name type="scientific">Variovorax ureilyticus</name>
    <dbReference type="NCBI Taxonomy" id="1836198"/>
    <lineage>
        <taxon>Bacteria</taxon>
        <taxon>Pseudomonadati</taxon>
        <taxon>Pseudomonadota</taxon>
        <taxon>Betaproteobacteria</taxon>
        <taxon>Burkholderiales</taxon>
        <taxon>Comamonadaceae</taxon>
        <taxon>Variovorax</taxon>
    </lineage>
</organism>
<proteinExistence type="predicted"/>
<evidence type="ECO:0000313" key="1">
    <source>
        <dbReference type="EMBL" id="MEJ8813423.1"/>
    </source>
</evidence>
<dbReference type="RefSeq" id="WP_340358656.1">
    <property type="nucleotide sequence ID" value="NZ_JBBKZU010000008.1"/>
</dbReference>
<dbReference type="Proteomes" id="UP001365846">
    <property type="component" value="Unassembled WGS sequence"/>
</dbReference>
<keyword evidence="2" id="KW-1185">Reference proteome</keyword>
<protein>
    <submittedName>
        <fullName evidence="1">Uncharacterized protein</fullName>
    </submittedName>
</protein>
<sequence>MAELLIGIVCVVAAYLFFATPRKGSLAQVQEDARQKESAFRASPAGDELRRYGREQVDGYSVWWERVQRRAYTLDPNRWDDLAPMKFPRDWAIEWPDLERAKLNELMKAQDSGSEVS</sequence>